<reference evidence="3" key="1">
    <citation type="journal article" date="2007" name="Nature">
        <title>The grapevine genome sequence suggests ancestral hexaploidization in major angiosperm phyla.</title>
        <authorList>
            <consortium name="The French-Italian Public Consortium for Grapevine Genome Characterization."/>
            <person name="Jaillon O."/>
            <person name="Aury J.-M."/>
            <person name="Noel B."/>
            <person name="Policriti A."/>
            <person name="Clepet C."/>
            <person name="Casagrande A."/>
            <person name="Choisne N."/>
            <person name="Aubourg S."/>
            <person name="Vitulo N."/>
            <person name="Jubin C."/>
            <person name="Vezzi A."/>
            <person name="Legeai F."/>
            <person name="Hugueney P."/>
            <person name="Dasilva C."/>
            <person name="Horner D."/>
            <person name="Mica E."/>
            <person name="Jublot D."/>
            <person name="Poulain J."/>
            <person name="Bruyere C."/>
            <person name="Billault A."/>
            <person name="Segurens B."/>
            <person name="Gouyvenoux M."/>
            <person name="Ugarte E."/>
            <person name="Cattonaro F."/>
            <person name="Anthouard V."/>
            <person name="Vico V."/>
            <person name="Del Fabbro C."/>
            <person name="Alaux M."/>
            <person name="Di Gaspero G."/>
            <person name="Dumas V."/>
            <person name="Felice N."/>
            <person name="Paillard S."/>
            <person name="Juman I."/>
            <person name="Moroldo M."/>
            <person name="Scalabrin S."/>
            <person name="Canaguier A."/>
            <person name="Le Clainche I."/>
            <person name="Malacrida G."/>
            <person name="Durand E."/>
            <person name="Pesole G."/>
            <person name="Laucou V."/>
            <person name="Chatelet P."/>
            <person name="Merdinoglu D."/>
            <person name="Delledonne M."/>
            <person name="Pezzotti M."/>
            <person name="Lecharny A."/>
            <person name="Scarpelli C."/>
            <person name="Artiguenave F."/>
            <person name="Pe M.E."/>
            <person name="Valle G."/>
            <person name="Morgante M."/>
            <person name="Caboche M."/>
            <person name="Adam-Blondon A.-F."/>
            <person name="Weissenbach J."/>
            <person name="Quetier F."/>
            <person name="Wincker P."/>
        </authorList>
    </citation>
    <scope>NUCLEOTIDE SEQUENCE [LARGE SCALE GENOMIC DNA]</scope>
    <source>
        <strain evidence="3">cv. Pinot noir / PN40024</strain>
    </source>
</reference>
<evidence type="ECO:0000313" key="3">
    <source>
        <dbReference type="Proteomes" id="UP000009183"/>
    </source>
</evidence>
<feature type="chain" id="PRO_5003341846" evidence="1">
    <location>
        <begin position="23"/>
        <end position="141"/>
    </location>
</feature>
<dbReference type="EMBL" id="FN596742">
    <property type="protein sequence ID" value="CCB61562.1"/>
    <property type="molecule type" value="Genomic_DNA"/>
</dbReference>
<dbReference type="HOGENOM" id="CLU_135314_0_0_1"/>
<keyword evidence="1" id="KW-0732">Signal</keyword>
<evidence type="ECO:0000313" key="2">
    <source>
        <dbReference type="EMBL" id="CCB61562.1"/>
    </source>
</evidence>
<keyword evidence="3" id="KW-1185">Reference proteome</keyword>
<dbReference type="ExpressionAtlas" id="F6I3Q2">
    <property type="expression patterns" value="baseline and differential"/>
</dbReference>
<accession>F6I3Q2</accession>
<protein>
    <submittedName>
        <fullName evidence="2">Uncharacterized protein</fullName>
    </submittedName>
</protein>
<dbReference type="InParanoid" id="F6I3Q2"/>
<organism evidence="2 3">
    <name type="scientific">Vitis vinifera</name>
    <name type="common">Grape</name>
    <dbReference type="NCBI Taxonomy" id="29760"/>
    <lineage>
        <taxon>Eukaryota</taxon>
        <taxon>Viridiplantae</taxon>
        <taxon>Streptophyta</taxon>
        <taxon>Embryophyta</taxon>
        <taxon>Tracheophyta</taxon>
        <taxon>Spermatophyta</taxon>
        <taxon>Magnoliopsida</taxon>
        <taxon>eudicotyledons</taxon>
        <taxon>Gunneridae</taxon>
        <taxon>Pentapetalae</taxon>
        <taxon>rosids</taxon>
        <taxon>Vitales</taxon>
        <taxon>Vitaceae</taxon>
        <taxon>Viteae</taxon>
        <taxon>Vitis</taxon>
    </lineage>
</organism>
<gene>
    <name evidence="2" type="ordered locus">VIT_08s0032g00990</name>
</gene>
<dbReference type="Proteomes" id="UP000009183">
    <property type="component" value="Chromosome 8"/>
</dbReference>
<feature type="signal peptide" evidence="1">
    <location>
        <begin position="1"/>
        <end position="22"/>
    </location>
</feature>
<dbReference type="eggNOG" id="ENOG502QQ68">
    <property type="taxonomic scope" value="Eukaryota"/>
</dbReference>
<dbReference type="PaxDb" id="29760-VIT_08s0032g00990.t01"/>
<proteinExistence type="predicted"/>
<sequence>MAIPRIPLMLSMMVMLLVFAESGDNNRVFSPCADTTVQKSDGFTFGIAFASRDKFSYNNTLLSPCDRRLALSSQNSQIAAFRPKVDEISLLSINTTSSFFPGRRMRFWKDRWCGEDPLAMDFLALFSIATDKDAWVDQMWE</sequence>
<evidence type="ECO:0000256" key="1">
    <source>
        <dbReference type="SAM" id="SignalP"/>
    </source>
</evidence>
<name>F6I3Q2_VITVI</name>
<dbReference type="AlphaFoldDB" id="F6I3Q2"/>